<evidence type="ECO:0000259" key="3">
    <source>
        <dbReference type="PROSITE" id="PS51186"/>
    </source>
</evidence>
<sequence>MYTIRKVSKEGAAVIHHLGTAVYHTTYTAILSRAQIDFMLHKNYTPEAIQQAMAEGQDFYIICQQKMQPLGFIALQKKNNDILRIEKLYLLVDSQGLGLGKKLIDFAVDQAKEHDFSIVELNVNRGNKAYHFYLKQGFKVISEVDIPYYGYILDDYVMQRLVH</sequence>
<feature type="domain" description="N-acetyltransferase" evidence="3">
    <location>
        <begin position="2"/>
        <end position="163"/>
    </location>
</feature>
<keyword evidence="2" id="KW-0012">Acyltransferase</keyword>
<dbReference type="GO" id="GO:0016747">
    <property type="term" value="F:acyltransferase activity, transferring groups other than amino-acyl groups"/>
    <property type="evidence" value="ECO:0007669"/>
    <property type="project" value="InterPro"/>
</dbReference>
<dbReference type="SUPFAM" id="SSF55729">
    <property type="entry name" value="Acyl-CoA N-acyltransferases (Nat)"/>
    <property type="match status" value="1"/>
</dbReference>
<organism evidence="4 5">
    <name type="scientific">Sphingobacterium corticibacterium</name>
    <dbReference type="NCBI Taxonomy" id="2484746"/>
    <lineage>
        <taxon>Bacteria</taxon>
        <taxon>Pseudomonadati</taxon>
        <taxon>Bacteroidota</taxon>
        <taxon>Sphingobacteriia</taxon>
        <taxon>Sphingobacteriales</taxon>
        <taxon>Sphingobacteriaceae</taxon>
        <taxon>Sphingobacterium</taxon>
    </lineage>
</organism>
<dbReference type="InterPro" id="IPR016181">
    <property type="entry name" value="Acyl_CoA_acyltransferase"/>
</dbReference>
<dbReference type="Pfam" id="PF13673">
    <property type="entry name" value="Acetyltransf_10"/>
    <property type="match status" value="1"/>
</dbReference>
<name>A0A4Q6XV54_9SPHI</name>
<evidence type="ECO:0000313" key="5">
    <source>
        <dbReference type="Proteomes" id="UP000292855"/>
    </source>
</evidence>
<dbReference type="AlphaFoldDB" id="A0A4Q6XV54"/>
<dbReference type="CDD" id="cd04301">
    <property type="entry name" value="NAT_SF"/>
    <property type="match status" value="1"/>
</dbReference>
<protein>
    <submittedName>
        <fullName evidence="4">GNAT family N-acetyltransferase</fullName>
    </submittedName>
</protein>
<proteinExistence type="predicted"/>
<evidence type="ECO:0000256" key="2">
    <source>
        <dbReference type="ARBA" id="ARBA00023315"/>
    </source>
</evidence>
<reference evidence="4 5" key="1">
    <citation type="submission" date="2019-02" db="EMBL/GenBank/DDBJ databases">
        <authorList>
            <person name="Li Y."/>
        </authorList>
    </citation>
    <scope>NUCLEOTIDE SEQUENCE [LARGE SCALE GENOMIC DNA]</scope>
    <source>
        <strain evidence="4 5">30C10-4-7</strain>
    </source>
</reference>
<dbReference type="PANTHER" id="PTHR43877:SF2">
    <property type="entry name" value="AMINOALKYLPHOSPHONATE N-ACETYLTRANSFERASE-RELATED"/>
    <property type="match status" value="1"/>
</dbReference>
<keyword evidence="1 4" id="KW-0808">Transferase</keyword>
<gene>
    <name evidence="4" type="ORF">EWE74_14310</name>
</gene>
<dbReference type="InterPro" id="IPR050832">
    <property type="entry name" value="Bact_Acetyltransf"/>
</dbReference>
<comment type="caution">
    <text evidence="4">The sequence shown here is derived from an EMBL/GenBank/DDBJ whole genome shotgun (WGS) entry which is preliminary data.</text>
</comment>
<keyword evidence="5" id="KW-1185">Reference proteome</keyword>
<dbReference type="PANTHER" id="PTHR43877">
    <property type="entry name" value="AMINOALKYLPHOSPHONATE N-ACETYLTRANSFERASE-RELATED-RELATED"/>
    <property type="match status" value="1"/>
</dbReference>
<dbReference type="OrthoDB" id="9800604at2"/>
<dbReference type="PROSITE" id="PS51186">
    <property type="entry name" value="GNAT"/>
    <property type="match status" value="1"/>
</dbReference>
<dbReference type="Proteomes" id="UP000292855">
    <property type="component" value="Unassembled WGS sequence"/>
</dbReference>
<dbReference type="RefSeq" id="WP_130142192.1">
    <property type="nucleotide sequence ID" value="NZ_SGIT01000002.1"/>
</dbReference>
<evidence type="ECO:0000313" key="4">
    <source>
        <dbReference type="EMBL" id="RZF60276.1"/>
    </source>
</evidence>
<evidence type="ECO:0000256" key="1">
    <source>
        <dbReference type="ARBA" id="ARBA00022679"/>
    </source>
</evidence>
<accession>A0A4Q6XV54</accession>
<dbReference type="EMBL" id="SGIT01000002">
    <property type="protein sequence ID" value="RZF60276.1"/>
    <property type="molecule type" value="Genomic_DNA"/>
</dbReference>
<dbReference type="InterPro" id="IPR000182">
    <property type="entry name" value="GNAT_dom"/>
</dbReference>
<dbReference type="Gene3D" id="3.40.630.30">
    <property type="match status" value="1"/>
</dbReference>